<name>A0ACD3A7S4_9AGAR</name>
<dbReference type="EMBL" id="ML208632">
    <property type="protein sequence ID" value="TFK61740.1"/>
    <property type="molecule type" value="Genomic_DNA"/>
</dbReference>
<reference evidence="1 2" key="1">
    <citation type="journal article" date="2019" name="Nat. Ecol. Evol.">
        <title>Megaphylogeny resolves global patterns of mushroom evolution.</title>
        <authorList>
            <person name="Varga T."/>
            <person name="Krizsan K."/>
            <person name="Foldi C."/>
            <person name="Dima B."/>
            <person name="Sanchez-Garcia M."/>
            <person name="Sanchez-Ramirez S."/>
            <person name="Szollosi G.J."/>
            <person name="Szarkandi J.G."/>
            <person name="Papp V."/>
            <person name="Albert L."/>
            <person name="Andreopoulos W."/>
            <person name="Angelini C."/>
            <person name="Antonin V."/>
            <person name="Barry K.W."/>
            <person name="Bougher N.L."/>
            <person name="Buchanan P."/>
            <person name="Buyck B."/>
            <person name="Bense V."/>
            <person name="Catcheside P."/>
            <person name="Chovatia M."/>
            <person name="Cooper J."/>
            <person name="Damon W."/>
            <person name="Desjardin D."/>
            <person name="Finy P."/>
            <person name="Geml J."/>
            <person name="Haridas S."/>
            <person name="Hughes K."/>
            <person name="Justo A."/>
            <person name="Karasinski D."/>
            <person name="Kautmanova I."/>
            <person name="Kiss B."/>
            <person name="Kocsube S."/>
            <person name="Kotiranta H."/>
            <person name="LaButti K.M."/>
            <person name="Lechner B.E."/>
            <person name="Liimatainen K."/>
            <person name="Lipzen A."/>
            <person name="Lukacs Z."/>
            <person name="Mihaltcheva S."/>
            <person name="Morgado L.N."/>
            <person name="Niskanen T."/>
            <person name="Noordeloos M.E."/>
            <person name="Ohm R.A."/>
            <person name="Ortiz-Santana B."/>
            <person name="Ovrebo C."/>
            <person name="Racz N."/>
            <person name="Riley R."/>
            <person name="Savchenko A."/>
            <person name="Shiryaev A."/>
            <person name="Soop K."/>
            <person name="Spirin V."/>
            <person name="Szebenyi C."/>
            <person name="Tomsovsky M."/>
            <person name="Tulloss R.E."/>
            <person name="Uehling J."/>
            <person name="Grigoriev I.V."/>
            <person name="Vagvolgyi C."/>
            <person name="Papp T."/>
            <person name="Martin F.M."/>
            <person name="Miettinen O."/>
            <person name="Hibbett D.S."/>
            <person name="Nagy L.G."/>
        </authorList>
    </citation>
    <scope>NUCLEOTIDE SEQUENCE [LARGE SCALE GENOMIC DNA]</scope>
    <source>
        <strain evidence="1 2">NL-1719</strain>
    </source>
</reference>
<gene>
    <name evidence="1" type="ORF">BDN72DRAFT_863361</name>
</gene>
<accession>A0ACD3A7S4</accession>
<evidence type="ECO:0000313" key="2">
    <source>
        <dbReference type="Proteomes" id="UP000308600"/>
    </source>
</evidence>
<protein>
    <submittedName>
        <fullName evidence="1">Uncharacterized protein</fullName>
    </submittedName>
</protein>
<organism evidence="1 2">
    <name type="scientific">Pluteus cervinus</name>
    <dbReference type="NCBI Taxonomy" id="181527"/>
    <lineage>
        <taxon>Eukaryota</taxon>
        <taxon>Fungi</taxon>
        <taxon>Dikarya</taxon>
        <taxon>Basidiomycota</taxon>
        <taxon>Agaricomycotina</taxon>
        <taxon>Agaricomycetes</taxon>
        <taxon>Agaricomycetidae</taxon>
        <taxon>Agaricales</taxon>
        <taxon>Pluteineae</taxon>
        <taxon>Pluteaceae</taxon>
        <taxon>Pluteus</taxon>
    </lineage>
</organism>
<proteinExistence type="predicted"/>
<evidence type="ECO:0000313" key="1">
    <source>
        <dbReference type="EMBL" id="TFK61740.1"/>
    </source>
</evidence>
<dbReference type="Proteomes" id="UP000308600">
    <property type="component" value="Unassembled WGS sequence"/>
</dbReference>
<keyword evidence="2" id="KW-1185">Reference proteome</keyword>
<sequence length="213" mass="24068">MFQTEVDHFPPVTNRHVFPRERSRSPNRFEGELVLTNRRIFIIESVEKFSSLNDVKAVPRRITRGHNQPPYNGVALNARQGYPQTAQASSTREEGETRPSEVTGLIPQDLVSTFEVIRILAAGHVDVDGLVTGSVRPGTANFSPEAQFKNEPKARQEKYLNEAVKKHPFLGNYPETWPAEDFARMYQKNRRDVVVAKVKSEALQGVGRQGSKR</sequence>